<accession>A0ABS4MG39</accession>
<feature type="chain" id="PRO_5045953393" description="DUF4767 domain-containing protein" evidence="1">
    <location>
        <begin position="19"/>
        <end position="211"/>
    </location>
</feature>
<organism evidence="3 4">
    <name type="scientific">Lactobacillus colini</name>
    <dbReference type="NCBI Taxonomy" id="1819254"/>
    <lineage>
        <taxon>Bacteria</taxon>
        <taxon>Bacillati</taxon>
        <taxon>Bacillota</taxon>
        <taxon>Bacilli</taxon>
        <taxon>Lactobacillales</taxon>
        <taxon>Lactobacillaceae</taxon>
        <taxon>Lactobacillus</taxon>
    </lineage>
</organism>
<dbReference type="EMBL" id="JAGGLU010000012">
    <property type="protein sequence ID" value="MBP2058664.1"/>
    <property type="molecule type" value="Genomic_DNA"/>
</dbReference>
<keyword evidence="4" id="KW-1185">Reference proteome</keyword>
<sequence length="211" mass="24384">MKKVVLLGTMMLALSAMMTGCRQIKISDDGNNIIIGQDKKAIEKSKQKSIQKREQAAKSRKLKSELKKRELEEKAKVTWTTKKDKYLTSAMKSISKKQKITYTKYDGKHPLKANNVRVYPDTFKKGKFYLNNKIINIGWDPQADNKYDYRVLSIYNRDLGKEKHETYLFCLYDKNPIILVDSVVAGNKINLTKSNNKVLNKSFEKTMNGKF</sequence>
<evidence type="ECO:0000313" key="3">
    <source>
        <dbReference type="EMBL" id="MBP2058664.1"/>
    </source>
</evidence>
<evidence type="ECO:0000259" key="2">
    <source>
        <dbReference type="Pfam" id="PF15983"/>
    </source>
</evidence>
<keyword evidence="1" id="KW-0732">Signal</keyword>
<evidence type="ECO:0000313" key="4">
    <source>
        <dbReference type="Proteomes" id="UP001519292"/>
    </source>
</evidence>
<dbReference type="PROSITE" id="PS51257">
    <property type="entry name" value="PROKAR_LIPOPROTEIN"/>
    <property type="match status" value="1"/>
</dbReference>
<dbReference type="Pfam" id="PF15983">
    <property type="entry name" value="DUF4767"/>
    <property type="match status" value="1"/>
</dbReference>
<dbReference type="Proteomes" id="UP001519292">
    <property type="component" value="Unassembled WGS sequence"/>
</dbReference>
<gene>
    <name evidence="3" type="ORF">J2Z60_001852</name>
</gene>
<dbReference type="InterPro" id="IPR031927">
    <property type="entry name" value="DUF4767"/>
</dbReference>
<protein>
    <recommendedName>
        <fullName evidence="2">DUF4767 domain-containing protein</fullName>
    </recommendedName>
</protein>
<reference evidence="3 4" key="1">
    <citation type="submission" date="2021-03" db="EMBL/GenBank/DDBJ databases">
        <title>Genomic Encyclopedia of Type Strains, Phase IV (KMG-IV): sequencing the most valuable type-strain genomes for metagenomic binning, comparative biology and taxonomic classification.</title>
        <authorList>
            <person name="Goeker M."/>
        </authorList>
    </citation>
    <scope>NUCLEOTIDE SEQUENCE [LARGE SCALE GENOMIC DNA]</scope>
    <source>
        <strain evidence="3 4">DSM 101872</strain>
    </source>
</reference>
<feature type="domain" description="DUF4767" evidence="2">
    <location>
        <begin position="77"/>
        <end position="205"/>
    </location>
</feature>
<comment type="caution">
    <text evidence="3">The sequence shown here is derived from an EMBL/GenBank/DDBJ whole genome shotgun (WGS) entry which is preliminary data.</text>
</comment>
<name>A0ABS4MG39_9LACO</name>
<evidence type="ECO:0000256" key="1">
    <source>
        <dbReference type="SAM" id="SignalP"/>
    </source>
</evidence>
<proteinExistence type="predicted"/>
<dbReference type="RefSeq" id="WP_245328780.1">
    <property type="nucleotide sequence ID" value="NZ_JAGGLU010000012.1"/>
</dbReference>
<feature type="signal peptide" evidence="1">
    <location>
        <begin position="1"/>
        <end position="18"/>
    </location>
</feature>